<dbReference type="GO" id="GO:0004735">
    <property type="term" value="F:pyrroline-5-carboxylate reductase activity"/>
    <property type="evidence" value="ECO:0007669"/>
    <property type="project" value="UniProtKB-UniRule"/>
</dbReference>
<feature type="binding site" evidence="6">
    <location>
        <position position="58"/>
    </location>
    <ligand>
        <name>NADPH</name>
        <dbReference type="ChEBI" id="CHEBI:57783"/>
    </ligand>
</feature>
<accession>A0AA42B6M8</accession>
<comment type="pathway">
    <text evidence="4 7">Amino-acid biosynthesis; L-proline biosynthesis; L-proline from L-glutamate 5-semialdehyde: step 1/1.</text>
</comment>
<keyword evidence="2 4" id="KW-0521">NADP</keyword>
<protein>
    <recommendedName>
        <fullName evidence="4 5">Pyrroline-5-carboxylate reductase</fullName>
        <shortName evidence="4">P5C reductase</shortName>
        <shortName evidence="4">P5CR</shortName>
        <ecNumber evidence="4 5">1.5.1.2</ecNumber>
    </recommendedName>
    <alternativeName>
        <fullName evidence="4">PCA reductase</fullName>
    </alternativeName>
</protein>
<feature type="domain" description="Pyrroline-5-carboxylate reductase dimerisation" evidence="9">
    <location>
        <begin position="166"/>
        <end position="271"/>
    </location>
</feature>
<dbReference type="PANTHER" id="PTHR11645">
    <property type="entry name" value="PYRROLINE-5-CARBOXYLATE REDUCTASE"/>
    <property type="match status" value="1"/>
</dbReference>
<comment type="function">
    <text evidence="4">Catalyzes the reduction of 1-pyrroline-5-carboxylate (PCA) to L-proline.</text>
</comment>
<dbReference type="GO" id="GO:0055129">
    <property type="term" value="P:L-proline biosynthetic process"/>
    <property type="evidence" value="ECO:0007669"/>
    <property type="project" value="UniProtKB-UniRule"/>
</dbReference>
<feature type="binding site" evidence="6">
    <location>
        <begin position="9"/>
        <end position="14"/>
    </location>
    <ligand>
        <name>NADP(+)</name>
        <dbReference type="ChEBI" id="CHEBI:58349"/>
    </ligand>
</feature>
<dbReference type="EMBL" id="JAMQGP010000002">
    <property type="protein sequence ID" value="MCM2678909.1"/>
    <property type="molecule type" value="Genomic_DNA"/>
</dbReference>
<evidence type="ECO:0000313" key="10">
    <source>
        <dbReference type="EMBL" id="MCM2678909.1"/>
    </source>
</evidence>
<dbReference type="AlphaFoldDB" id="A0AA42B6M8"/>
<reference evidence="10 11" key="1">
    <citation type="journal article" date="2013" name="Antonie Van Leeuwenhoek">
        <title>Echinimonas agarilytica gen. nov., sp. nov., a new gammaproteobacterium isolated from the sea urchin Strongylocentrotus intermedius.</title>
        <authorList>
            <person name="Nedashkovskaya O.I."/>
            <person name="Stenkova A.M."/>
            <person name="Zhukova N.V."/>
            <person name="Van Trappen S."/>
            <person name="Lee J.S."/>
            <person name="Kim S.B."/>
        </authorList>
    </citation>
    <scope>NUCLEOTIDE SEQUENCE [LARGE SCALE GENOMIC DNA]</scope>
    <source>
        <strain evidence="10 11">KMM 6351</strain>
    </source>
</reference>
<dbReference type="InterPro" id="IPR053790">
    <property type="entry name" value="P5CR-like_CS"/>
</dbReference>
<dbReference type="SUPFAM" id="SSF48179">
    <property type="entry name" value="6-phosphogluconate dehydrogenase C-terminal domain-like"/>
    <property type="match status" value="1"/>
</dbReference>
<gene>
    <name evidence="4 10" type="primary">proC</name>
    <name evidence="10" type="ORF">NAF29_04365</name>
</gene>
<dbReference type="FunFam" id="1.10.3730.10:FF:000001">
    <property type="entry name" value="Pyrroline-5-carboxylate reductase"/>
    <property type="match status" value="1"/>
</dbReference>
<dbReference type="Proteomes" id="UP001165393">
    <property type="component" value="Unassembled WGS sequence"/>
</dbReference>
<dbReference type="Pfam" id="PF14748">
    <property type="entry name" value="P5CR_dimer"/>
    <property type="match status" value="1"/>
</dbReference>
<dbReference type="InterPro" id="IPR028939">
    <property type="entry name" value="P5C_Rdtase_cat_N"/>
</dbReference>
<evidence type="ECO:0000256" key="3">
    <source>
        <dbReference type="ARBA" id="ARBA00023002"/>
    </source>
</evidence>
<keyword evidence="11" id="KW-1185">Reference proteome</keyword>
<dbReference type="PANTHER" id="PTHR11645:SF0">
    <property type="entry name" value="PYRROLINE-5-CARBOXYLATE REDUCTASE 3"/>
    <property type="match status" value="1"/>
</dbReference>
<evidence type="ECO:0000256" key="7">
    <source>
        <dbReference type="RuleBase" id="RU003903"/>
    </source>
</evidence>
<evidence type="ECO:0000256" key="6">
    <source>
        <dbReference type="PIRSR" id="PIRSR000193-1"/>
    </source>
</evidence>
<dbReference type="HAMAP" id="MF_01925">
    <property type="entry name" value="P5C_reductase"/>
    <property type="match status" value="1"/>
</dbReference>
<dbReference type="GO" id="GO:0005737">
    <property type="term" value="C:cytoplasm"/>
    <property type="evidence" value="ECO:0007669"/>
    <property type="project" value="UniProtKB-SubCell"/>
</dbReference>
<proteinExistence type="inferred from homology"/>
<keyword evidence="4 7" id="KW-0641">Proline biosynthesis</keyword>
<evidence type="ECO:0000259" key="8">
    <source>
        <dbReference type="Pfam" id="PF03807"/>
    </source>
</evidence>
<dbReference type="Pfam" id="PF03807">
    <property type="entry name" value="F420_oxidored"/>
    <property type="match status" value="1"/>
</dbReference>
<dbReference type="InterPro" id="IPR029036">
    <property type="entry name" value="P5CR_dimer"/>
</dbReference>
<dbReference type="NCBIfam" id="TIGR00112">
    <property type="entry name" value="proC"/>
    <property type="match status" value="1"/>
</dbReference>
<comment type="similarity">
    <text evidence="1 4 7">Belongs to the pyrroline-5-carboxylate reductase family.</text>
</comment>
<name>A0AA42B6M8_9GAMM</name>
<dbReference type="InterPro" id="IPR000304">
    <property type="entry name" value="Pyrroline-COOH_reductase"/>
</dbReference>
<evidence type="ECO:0000256" key="2">
    <source>
        <dbReference type="ARBA" id="ARBA00022857"/>
    </source>
</evidence>
<feature type="binding site" evidence="6">
    <location>
        <begin position="71"/>
        <end position="74"/>
    </location>
    <ligand>
        <name>NADP(+)</name>
        <dbReference type="ChEBI" id="CHEBI:58349"/>
    </ligand>
</feature>
<dbReference type="Gene3D" id="1.10.3730.10">
    <property type="entry name" value="ProC C-terminal domain-like"/>
    <property type="match status" value="1"/>
</dbReference>
<evidence type="ECO:0000256" key="5">
    <source>
        <dbReference type="NCBIfam" id="TIGR00112"/>
    </source>
</evidence>
<dbReference type="InterPro" id="IPR036291">
    <property type="entry name" value="NAD(P)-bd_dom_sf"/>
</dbReference>
<dbReference type="SUPFAM" id="SSF51735">
    <property type="entry name" value="NAD(P)-binding Rossmann-fold domains"/>
    <property type="match status" value="1"/>
</dbReference>
<dbReference type="Gene3D" id="3.40.50.720">
    <property type="entry name" value="NAD(P)-binding Rossmann-like Domain"/>
    <property type="match status" value="1"/>
</dbReference>
<feature type="domain" description="Pyrroline-5-carboxylate reductase catalytic N-terminal" evidence="8">
    <location>
        <begin position="6"/>
        <end position="102"/>
    </location>
</feature>
<dbReference type="PROSITE" id="PS00521">
    <property type="entry name" value="P5CR"/>
    <property type="match status" value="1"/>
</dbReference>
<evidence type="ECO:0000259" key="9">
    <source>
        <dbReference type="Pfam" id="PF14748"/>
    </source>
</evidence>
<comment type="caution">
    <text evidence="10">The sequence shown here is derived from an EMBL/GenBank/DDBJ whole genome shotgun (WGS) entry which is preliminary data.</text>
</comment>
<dbReference type="PIRSF" id="PIRSF000193">
    <property type="entry name" value="Pyrrol-5-carb_rd"/>
    <property type="match status" value="1"/>
</dbReference>
<evidence type="ECO:0000256" key="4">
    <source>
        <dbReference type="HAMAP-Rule" id="MF_01925"/>
    </source>
</evidence>
<comment type="catalytic activity">
    <reaction evidence="4 7">
        <text>L-proline + NADP(+) = (S)-1-pyrroline-5-carboxylate + NADPH + 2 H(+)</text>
        <dbReference type="Rhea" id="RHEA:14109"/>
        <dbReference type="ChEBI" id="CHEBI:15378"/>
        <dbReference type="ChEBI" id="CHEBI:17388"/>
        <dbReference type="ChEBI" id="CHEBI:57783"/>
        <dbReference type="ChEBI" id="CHEBI:58349"/>
        <dbReference type="ChEBI" id="CHEBI:60039"/>
        <dbReference type="EC" id="1.5.1.2"/>
    </reaction>
</comment>
<comment type="subcellular location">
    <subcellularLocation>
        <location evidence="4">Cytoplasm</location>
    </subcellularLocation>
</comment>
<sequence length="275" mass="29172">MLYPIVTFIGAGNMASAIFKGLIKQGHPADRIRVSNRSQGKLDALKQEFPTLHVSTNNAEAVADADVVVLAVKPQMMEDMLKPLTTEVAGFDQKLFVSVAAGISIARLQSMLNGAKRIVRTMPNTPSLIGLGMTGLFAQIDTSDADKNLADSLMAAVGKTAWVSQEAEINQVIAAAGSSPAYFFMFMNAMQKSLEGMGMDSQTARKLVEQAAIGSSQLAAHQSDKTLTELTQQVTSKGGTTAQAVATFENGDLAGLVDQAMQACVARAEEMEKLL</sequence>
<keyword evidence="3 4" id="KW-0560">Oxidoreductase</keyword>
<evidence type="ECO:0000313" key="11">
    <source>
        <dbReference type="Proteomes" id="UP001165393"/>
    </source>
</evidence>
<keyword evidence="4" id="KW-0963">Cytoplasm</keyword>
<evidence type="ECO:0000256" key="1">
    <source>
        <dbReference type="ARBA" id="ARBA00005525"/>
    </source>
</evidence>
<comment type="catalytic activity">
    <reaction evidence="4">
        <text>L-proline + NAD(+) = (S)-1-pyrroline-5-carboxylate + NADH + 2 H(+)</text>
        <dbReference type="Rhea" id="RHEA:14105"/>
        <dbReference type="ChEBI" id="CHEBI:15378"/>
        <dbReference type="ChEBI" id="CHEBI:17388"/>
        <dbReference type="ChEBI" id="CHEBI:57540"/>
        <dbReference type="ChEBI" id="CHEBI:57945"/>
        <dbReference type="ChEBI" id="CHEBI:60039"/>
        <dbReference type="EC" id="1.5.1.2"/>
    </reaction>
</comment>
<organism evidence="10 11">
    <name type="scientific">Echinimonas agarilytica</name>
    <dbReference type="NCBI Taxonomy" id="1215918"/>
    <lineage>
        <taxon>Bacteria</taxon>
        <taxon>Pseudomonadati</taxon>
        <taxon>Pseudomonadota</taxon>
        <taxon>Gammaproteobacteria</taxon>
        <taxon>Alteromonadales</taxon>
        <taxon>Echinimonadaceae</taxon>
        <taxon>Echinimonas</taxon>
    </lineage>
</organism>
<dbReference type="EC" id="1.5.1.2" evidence="4 5"/>
<keyword evidence="4 7" id="KW-0028">Amino-acid biosynthesis</keyword>
<dbReference type="InterPro" id="IPR008927">
    <property type="entry name" value="6-PGluconate_DH-like_C_sf"/>
</dbReference>